<dbReference type="InterPro" id="IPR036390">
    <property type="entry name" value="WH_DNA-bd_sf"/>
</dbReference>
<gene>
    <name evidence="6" type="ORF">NDI76_04145</name>
</gene>
<dbReference type="Proteomes" id="UP001257060">
    <property type="component" value="Unassembled WGS sequence"/>
</dbReference>
<feature type="domain" description="HTH iclR-type" evidence="4">
    <location>
        <begin position="12"/>
        <end position="71"/>
    </location>
</feature>
<reference evidence="6 7" key="1">
    <citation type="submission" date="2022-06" db="EMBL/GenBank/DDBJ databases">
        <title>Halogeometricum sp. a new haloarchaeum isolate from saline soil.</title>
        <authorList>
            <person name="Strakova D."/>
            <person name="Galisteo C."/>
            <person name="Sanchez-Porro C."/>
            <person name="Ventosa A."/>
        </authorList>
    </citation>
    <scope>NUCLEOTIDE SEQUENCE [LARGE SCALE GENOMIC DNA]</scope>
    <source>
        <strain evidence="6 7">S1BR25-6</strain>
    </source>
</reference>
<dbReference type="Gene3D" id="3.30.450.40">
    <property type="match status" value="1"/>
</dbReference>
<evidence type="ECO:0000256" key="2">
    <source>
        <dbReference type="ARBA" id="ARBA00023125"/>
    </source>
</evidence>
<evidence type="ECO:0000256" key="1">
    <source>
        <dbReference type="ARBA" id="ARBA00023015"/>
    </source>
</evidence>
<dbReference type="InterPro" id="IPR036388">
    <property type="entry name" value="WH-like_DNA-bd_sf"/>
</dbReference>
<dbReference type="RefSeq" id="WP_310922751.1">
    <property type="nucleotide sequence ID" value="NZ_JAMQOP010000001.1"/>
</dbReference>
<sequence>MSEDDQSSTRQLKSVSRAFDIVEYLRTEGPTTLSEVAAEFDMPMSTAHIHLATLVENNYVTKHDDRYECSFLFLRTGGQLRDQLPLYQAAKPEIDDLRAQSGEIANVGTEQNGYMVQLYKSEGPESIDDNAALGAHLYLHNTALGKAMLSQFSEERVEAILDLRGLPALTDESIVDREALFEELTKTRERGYAINRGEHFVGVSAVAAPILSNPDEVVGAISISGPLSRMGDERIEETLAPALLNKKNIIELKLSQQ</sequence>
<dbReference type="PROSITE" id="PS51077">
    <property type="entry name" value="HTH_ICLR"/>
    <property type="match status" value="1"/>
</dbReference>
<accession>A0ABU2GCN7</accession>
<evidence type="ECO:0000313" key="6">
    <source>
        <dbReference type="EMBL" id="MDS0297924.1"/>
    </source>
</evidence>
<evidence type="ECO:0000256" key="3">
    <source>
        <dbReference type="ARBA" id="ARBA00023163"/>
    </source>
</evidence>
<dbReference type="InterPro" id="IPR029016">
    <property type="entry name" value="GAF-like_dom_sf"/>
</dbReference>
<keyword evidence="3" id="KW-0804">Transcription</keyword>
<dbReference type="PANTHER" id="PTHR30136">
    <property type="entry name" value="HELIX-TURN-HELIX TRANSCRIPTIONAL REGULATOR, ICLR FAMILY"/>
    <property type="match status" value="1"/>
</dbReference>
<dbReference type="PROSITE" id="PS51078">
    <property type="entry name" value="ICLR_ED"/>
    <property type="match status" value="1"/>
</dbReference>
<proteinExistence type="predicted"/>
<keyword evidence="2" id="KW-0238">DNA-binding</keyword>
<evidence type="ECO:0000259" key="4">
    <source>
        <dbReference type="PROSITE" id="PS51077"/>
    </source>
</evidence>
<dbReference type="Pfam" id="PF01614">
    <property type="entry name" value="IclR_C"/>
    <property type="match status" value="1"/>
</dbReference>
<dbReference type="SMART" id="SM00346">
    <property type="entry name" value="HTH_ICLR"/>
    <property type="match status" value="1"/>
</dbReference>
<dbReference type="Pfam" id="PF09339">
    <property type="entry name" value="HTH_IclR"/>
    <property type="match status" value="1"/>
</dbReference>
<dbReference type="SUPFAM" id="SSF55781">
    <property type="entry name" value="GAF domain-like"/>
    <property type="match status" value="1"/>
</dbReference>
<dbReference type="InterPro" id="IPR014757">
    <property type="entry name" value="Tscrpt_reg_IclR_C"/>
</dbReference>
<dbReference type="Gene3D" id="1.10.10.10">
    <property type="entry name" value="Winged helix-like DNA-binding domain superfamily/Winged helix DNA-binding domain"/>
    <property type="match status" value="1"/>
</dbReference>
<organism evidence="6 7">
    <name type="scientific">Halogeometricum salsisoli</name>
    <dbReference type="NCBI Taxonomy" id="2950536"/>
    <lineage>
        <taxon>Archaea</taxon>
        <taxon>Methanobacteriati</taxon>
        <taxon>Methanobacteriota</taxon>
        <taxon>Stenosarchaea group</taxon>
        <taxon>Halobacteria</taxon>
        <taxon>Halobacteriales</taxon>
        <taxon>Haloferacaceae</taxon>
        <taxon>Halogeometricum</taxon>
    </lineage>
</organism>
<keyword evidence="1" id="KW-0805">Transcription regulation</keyword>
<dbReference type="InterPro" id="IPR005471">
    <property type="entry name" value="Tscrpt_reg_IclR_N"/>
</dbReference>
<evidence type="ECO:0000259" key="5">
    <source>
        <dbReference type="PROSITE" id="PS51078"/>
    </source>
</evidence>
<name>A0ABU2GCN7_9EURY</name>
<evidence type="ECO:0000313" key="7">
    <source>
        <dbReference type="Proteomes" id="UP001257060"/>
    </source>
</evidence>
<comment type="caution">
    <text evidence="6">The sequence shown here is derived from an EMBL/GenBank/DDBJ whole genome shotgun (WGS) entry which is preliminary data.</text>
</comment>
<dbReference type="SUPFAM" id="SSF46785">
    <property type="entry name" value="Winged helix' DNA-binding domain"/>
    <property type="match status" value="1"/>
</dbReference>
<keyword evidence="7" id="KW-1185">Reference proteome</keyword>
<dbReference type="InterPro" id="IPR050707">
    <property type="entry name" value="HTH_MetabolicPath_Reg"/>
</dbReference>
<feature type="domain" description="IclR-ED" evidence="5">
    <location>
        <begin position="72"/>
        <end position="256"/>
    </location>
</feature>
<protein>
    <submittedName>
        <fullName evidence="6">IclR family transcriptional regulator</fullName>
    </submittedName>
</protein>
<dbReference type="PANTHER" id="PTHR30136:SF35">
    <property type="entry name" value="HTH-TYPE TRANSCRIPTIONAL REGULATOR RV1719"/>
    <property type="match status" value="1"/>
</dbReference>
<dbReference type="EMBL" id="JAMQOP010000001">
    <property type="protein sequence ID" value="MDS0297924.1"/>
    <property type="molecule type" value="Genomic_DNA"/>
</dbReference>